<dbReference type="Proteomes" id="UP000315303">
    <property type="component" value="Unassembled WGS sequence"/>
</dbReference>
<feature type="compositionally biased region" description="Low complexity" evidence="1">
    <location>
        <begin position="142"/>
        <end position="153"/>
    </location>
</feature>
<evidence type="ECO:0000313" key="2">
    <source>
        <dbReference type="EMBL" id="TPH12141.1"/>
    </source>
</evidence>
<dbReference type="InterPro" id="IPR018668">
    <property type="entry name" value="DNA-binding_VF530-like"/>
</dbReference>
<organism evidence="2 3">
    <name type="scientific">Litorilituus lipolyticus</name>
    <dbReference type="NCBI Taxonomy" id="2491017"/>
    <lineage>
        <taxon>Bacteria</taxon>
        <taxon>Pseudomonadati</taxon>
        <taxon>Pseudomonadota</taxon>
        <taxon>Gammaproteobacteria</taxon>
        <taxon>Alteromonadales</taxon>
        <taxon>Colwelliaceae</taxon>
        <taxon>Litorilituus</taxon>
    </lineage>
</organism>
<feature type="region of interest" description="Disordered" evidence="1">
    <location>
        <begin position="80"/>
        <end position="163"/>
    </location>
</feature>
<dbReference type="InterPro" id="IPR036361">
    <property type="entry name" value="SAP_dom_sf"/>
</dbReference>
<accession>A0A502KQ69</accession>
<dbReference type="Pfam" id="PF09905">
    <property type="entry name" value="VF530"/>
    <property type="match status" value="1"/>
</dbReference>
<dbReference type="AlphaFoldDB" id="A0A502KQ69"/>
<reference evidence="2 3" key="1">
    <citation type="submission" date="2019-01" db="EMBL/GenBank/DDBJ databases">
        <title>Litorilituus lipolytica sp. nov., isolated from intertidal sand of the Yellow Sea in China.</title>
        <authorList>
            <person name="Liu A."/>
        </authorList>
    </citation>
    <scope>NUCLEOTIDE SEQUENCE [LARGE SCALE GENOMIC DNA]</scope>
    <source>
        <strain evidence="2 3">RZ04</strain>
    </source>
</reference>
<keyword evidence="3" id="KW-1185">Reference proteome</keyword>
<evidence type="ECO:0000256" key="1">
    <source>
        <dbReference type="SAM" id="MobiDB-lite"/>
    </source>
</evidence>
<feature type="compositionally biased region" description="Basic and acidic residues" evidence="1">
    <location>
        <begin position="80"/>
        <end position="101"/>
    </location>
</feature>
<dbReference type="RefSeq" id="WP_140605672.1">
    <property type="nucleotide sequence ID" value="NZ_SAWY01000041.1"/>
</dbReference>
<dbReference type="Gene3D" id="1.10.720.30">
    <property type="entry name" value="SAP domain"/>
    <property type="match status" value="1"/>
</dbReference>
<name>A0A502KQ69_9GAMM</name>
<dbReference type="OrthoDB" id="9806870at2"/>
<proteinExistence type="predicted"/>
<dbReference type="EMBL" id="SAWY01000041">
    <property type="protein sequence ID" value="TPH12141.1"/>
    <property type="molecule type" value="Genomic_DNA"/>
</dbReference>
<evidence type="ECO:0000313" key="3">
    <source>
        <dbReference type="Proteomes" id="UP000315303"/>
    </source>
</evidence>
<protein>
    <submittedName>
        <fullName evidence="2">DUF2132 domain-containing protein</fullName>
    </submittedName>
</protein>
<feature type="compositionally biased region" description="Basic residues" evidence="1">
    <location>
        <begin position="154"/>
        <end position="163"/>
    </location>
</feature>
<sequence>MYSEEEYQNNPLHGVKLEEVLTQLVDHYGWEILFAYLNLNCFKTNPSIKSSLKFLKKTDWAKDKVEAFYLYQFKSLPKADNEQFEKPPRDRIVPMHQKPGEPAELSLEDAEKLRLKRAKKTRERASGKANPWGDKPADPWGKKSNNTSSNKTTNKAKHNPWGE</sequence>
<comment type="caution">
    <text evidence="2">The sequence shown here is derived from an EMBL/GenBank/DDBJ whole genome shotgun (WGS) entry which is preliminary data.</text>
</comment>
<gene>
    <name evidence="2" type="ORF">EPA86_17460</name>
</gene>
<dbReference type="GO" id="GO:0003677">
    <property type="term" value="F:DNA binding"/>
    <property type="evidence" value="ECO:0007669"/>
    <property type="project" value="InterPro"/>
</dbReference>